<accession>A0ACC2ISI6</accession>
<reference evidence="1" key="1">
    <citation type="submission" date="2022-11" db="EMBL/GenBank/DDBJ databases">
        <title>Genome Sequence of Boeremia exigua.</title>
        <authorList>
            <person name="Buettner E."/>
        </authorList>
    </citation>
    <scope>NUCLEOTIDE SEQUENCE</scope>
    <source>
        <strain evidence="1">CU02</strain>
    </source>
</reference>
<dbReference type="Proteomes" id="UP001153331">
    <property type="component" value="Unassembled WGS sequence"/>
</dbReference>
<evidence type="ECO:0000313" key="2">
    <source>
        <dbReference type="Proteomes" id="UP001153331"/>
    </source>
</evidence>
<evidence type="ECO:0000313" key="1">
    <source>
        <dbReference type="EMBL" id="KAJ8118067.1"/>
    </source>
</evidence>
<organism evidence="1 2">
    <name type="scientific">Boeremia exigua</name>
    <dbReference type="NCBI Taxonomy" id="749465"/>
    <lineage>
        <taxon>Eukaryota</taxon>
        <taxon>Fungi</taxon>
        <taxon>Dikarya</taxon>
        <taxon>Ascomycota</taxon>
        <taxon>Pezizomycotina</taxon>
        <taxon>Dothideomycetes</taxon>
        <taxon>Pleosporomycetidae</taxon>
        <taxon>Pleosporales</taxon>
        <taxon>Pleosporineae</taxon>
        <taxon>Didymellaceae</taxon>
        <taxon>Boeremia</taxon>
    </lineage>
</organism>
<dbReference type="EMBL" id="JAPHNI010000031">
    <property type="protein sequence ID" value="KAJ8118067.1"/>
    <property type="molecule type" value="Genomic_DNA"/>
</dbReference>
<comment type="caution">
    <text evidence="1">The sequence shown here is derived from an EMBL/GenBank/DDBJ whole genome shotgun (WGS) entry which is preliminary data.</text>
</comment>
<gene>
    <name evidence="1" type="ORF">OPT61_g878</name>
</gene>
<name>A0ACC2ISI6_9PLEO</name>
<keyword evidence="2" id="KW-1185">Reference proteome</keyword>
<protein>
    <submittedName>
        <fullName evidence="1">Uncharacterized protein</fullName>
    </submittedName>
</protein>
<proteinExistence type="predicted"/>
<sequence length="1155" mass="129029">MASDELVWSVIGTDFCSFKLKTTKDQTFCRNEHNVSGFCSKQSCPLANSRYATIRSDPKTGDLYLYIKAIERAHLPNKWWERIKLPKNYTKALEMVDSNLQYFPKFLIHKNKQRLTRLTQVNIRIRKLAKEEERLGERLVPRLAPKIRRREDARERKALAAAKVERSIERVLIDRLRSGAYGDRPLNVEPNVWKRVMKGLEKEGQLERDEDLDDGETYEDEEENEYEYENGVGEVEYVSDIEGESDDEMEDFEDWVGGQSPDEGSEADSDDSESASEEDDESEGEDNAALKKALANLKRKRPAAPPSKPKKKPARDSKGAKREIDIGVLRGRIWKSQLTHGAASRCISYYDSHNVYAWRASVMFQVVAQSIVPIMKSGSLLAAASAATASVIQLPIRIQDTYSSVQFSIGTPPRPYYLLFDTGSSSAWFTSTDCTATSCPNPRPYPRTLYSANASSTSQDLHSSSSADYIGGDGIVGAAFIDVFATPDGSLEWNQTFLAVNESSWRWITADGFLGMGFSSISEPNTTALVETLMWNGQLDEPRFGIFYGTNLADEGEQNGVLTIGGSEEEKYVEGEMVYAPLRKENPYQLWRTPLRSVNVMVAAGKNETVTLETGSLPDTTDPEGVWPRANTTWSMFGAGTAVWDTGAGRVTVPADIFNAVYFNLGWNVTKLMSGQERMGCEHLNASWALTFTLGDGPVEEDVSFSIRGDEFTSPGGQCMPPIDSSGGNGFALIGTAFLKRYYSVFDYGASTVDEYAPRIGLGKLKKEYLYHLPNQYGIAQIRSDYTGLHSANQNIAKQLQHASYKMSRRFDGYEEPEDILDGISEHVTAWMYRQGRIRVEAQPAIDSTIKVQPIELNVDDPRYTGSGCWSLTKKWVAPQETSGASASRVTPQLHNTRVDAGRVKANLLRAKACTRPDSTTPAPLIDSNWRGQMMMRLSVLNKKARTTAAMVTKTKFFEASPGLSDDSWKDTKHGDLGDENSGDDYDTRDSGNDTHDSGKSQHSKPVSIPSLAQRLQLLSIIDSLEFETVSNPTSSIVFIQDKDEAFEVKRNANVLRFDLGKYRVRVNFVYANQLSTDPRTKYSHIFPVMKESISKSLPGFMWGRIWPKTYIPIEHLQNWARSVGAVLKAVDAFLSFCIWYNEAATAYLATAEDD</sequence>